<evidence type="ECO:0000313" key="2">
    <source>
        <dbReference type="Proteomes" id="UP000799755"/>
    </source>
</evidence>
<dbReference type="Proteomes" id="UP000799755">
    <property type="component" value="Unassembled WGS sequence"/>
</dbReference>
<dbReference type="EMBL" id="MU003513">
    <property type="protein sequence ID" value="KAF2469117.1"/>
    <property type="molecule type" value="Genomic_DNA"/>
</dbReference>
<keyword evidence="2" id="KW-1185">Reference proteome</keyword>
<protein>
    <submittedName>
        <fullName evidence="1">Uncharacterized protein</fullName>
    </submittedName>
</protein>
<proteinExistence type="predicted"/>
<comment type="caution">
    <text evidence="1">The sequence shown here is derived from an EMBL/GenBank/DDBJ whole genome shotgun (WGS) entry which is preliminary data.</text>
</comment>
<evidence type="ECO:0000313" key="1">
    <source>
        <dbReference type="EMBL" id="KAF2469117.1"/>
    </source>
</evidence>
<reference evidence="1" key="1">
    <citation type="journal article" date="2020" name="Stud. Mycol.">
        <title>101 Dothideomycetes genomes: a test case for predicting lifestyles and emergence of pathogens.</title>
        <authorList>
            <person name="Haridas S."/>
            <person name="Albert R."/>
            <person name="Binder M."/>
            <person name="Bloem J."/>
            <person name="Labutti K."/>
            <person name="Salamov A."/>
            <person name="Andreopoulos B."/>
            <person name="Baker S."/>
            <person name="Barry K."/>
            <person name="Bills G."/>
            <person name="Bluhm B."/>
            <person name="Cannon C."/>
            <person name="Castanera R."/>
            <person name="Culley D."/>
            <person name="Daum C."/>
            <person name="Ezra D."/>
            <person name="Gonzalez J."/>
            <person name="Henrissat B."/>
            <person name="Kuo A."/>
            <person name="Liang C."/>
            <person name="Lipzen A."/>
            <person name="Lutzoni F."/>
            <person name="Magnuson J."/>
            <person name="Mondo S."/>
            <person name="Nolan M."/>
            <person name="Ohm R."/>
            <person name="Pangilinan J."/>
            <person name="Park H.-J."/>
            <person name="Ramirez L."/>
            <person name="Alfaro M."/>
            <person name="Sun H."/>
            <person name="Tritt A."/>
            <person name="Yoshinaga Y."/>
            <person name="Zwiers L.-H."/>
            <person name="Turgeon B."/>
            <person name="Goodwin S."/>
            <person name="Spatafora J."/>
            <person name="Crous P."/>
            <person name="Grigoriev I."/>
        </authorList>
    </citation>
    <scope>NUCLEOTIDE SEQUENCE</scope>
    <source>
        <strain evidence="1">ATCC 200398</strain>
    </source>
</reference>
<name>A0ACB6QSR5_9PLEO</name>
<gene>
    <name evidence="1" type="ORF">BDR25DRAFT_315582</name>
</gene>
<organism evidence="1 2">
    <name type="scientific">Lindgomyces ingoldianus</name>
    <dbReference type="NCBI Taxonomy" id="673940"/>
    <lineage>
        <taxon>Eukaryota</taxon>
        <taxon>Fungi</taxon>
        <taxon>Dikarya</taxon>
        <taxon>Ascomycota</taxon>
        <taxon>Pezizomycotina</taxon>
        <taxon>Dothideomycetes</taxon>
        <taxon>Pleosporomycetidae</taxon>
        <taxon>Pleosporales</taxon>
        <taxon>Lindgomycetaceae</taxon>
        <taxon>Lindgomyces</taxon>
    </lineage>
</organism>
<sequence>MPEAACGYPLSLLSCGSRAGDEPKKRSRPRRIVKYEAKAISNSSSSSPEERRLLSARHQLHPSPCRSYELKPSADFAVLHRSLSRCLQCHPLRKIGRWTASRPIIFREGHAAPEFDAHSFGWECTHEMPVFLECRCFGCSRPLGHGPGGPGGPDGPALVDLGAGFALPWFTKPLSAGRHASAVDAKFDHLRLNATHQPFAYEANNH</sequence>
<accession>A0ACB6QSR5</accession>